<accession>A0ACC1RLK0</accession>
<sequence length="407" mass="44488">MERFVHINTLDFLEDSANALAFSPDSRLLAVGLDDESLWIYNPRTGKIPLHIITCTPTTALLWHSENSYTLFVGGGDGSCKLHILNSEASSALRCLEIPLWVKDEEPLGDKDPVECFDYDGASQCLAMIVRCKVAVSQPMNSWEPYEASARSNKTYGSSLSSILTLYVPDGQTKAKWRTITLPDLQVGSDYVYPNGADRRICPMSLHFADEGRSLIVSYLNHGIIGQSALTGDGRYLVVHNLSSGFDRYDLQIFGKVHYYPAMSSAANNVPLPVICMAKDMLLFGSTVGCAKLTDLSGQIEQTLRNPALIVQSLAACLLEDEKYIALGASEKPPYVTIWRVQAGEITQSPSTLDAPPPSKQTGFVGGSAYVSLRSILKRDSHRGTAPAVYSYTDPPGQFFDGGEWLA</sequence>
<organism evidence="1 2">
    <name type="scientific">Phlebia brevispora</name>
    <dbReference type="NCBI Taxonomy" id="194682"/>
    <lineage>
        <taxon>Eukaryota</taxon>
        <taxon>Fungi</taxon>
        <taxon>Dikarya</taxon>
        <taxon>Basidiomycota</taxon>
        <taxon>Agaricomycotina</taxon>
        <taxon>Agaricomycetes</taxon>
        <taxon>Polyporales</taxon>
        <taxon>Meruliaceae</taxon>
        <taxon>Phlebia</taxon>
    </lineage>
</organism>
<comment type="caution">
    <text evidence="1">The sequence shown here is derived from an EMBL/GenBank/DDBJ whole genome shotgun (WGS) entry which is preliminary data.</text>
</comment>
<name>A0ACC1RLK0_9APHY</name>
<reference evidence="1" key="1">
    <citation type="submission" date="2022-07" db="EMBL/GenBank/DDBJ databases">
        <title>Genome Sequence of Phlebia brevispora.</title>
        <authorList>
            <person name="Buettner E."/>
        </authorList>
    </citation>
    <scope>NUCLEOTIDE SEQUENCE</scope>
    <source>
        <strain evidence="1">MPL23</strain>
    </source>
</reference>
<protein>
    <submittedName>
        <fullName evidence="1">Uncharacterized protein</fullName>
    </submittedName>
</protein>
<gene>
    <name evidence="1" type="ORF">NM688_g9143</name>
</gene>
<dbReference type="Proteomes" id="UP001148662">
    <property type="component" value="Unassembled WGS sequence"/>
</dbReference>
<dbReference type="EMBL" id="JANHOG010002723">
    <property type="protein sequence ID" value="KAJ3520573.1"/>
    <property type="molecule type" value="Genomic_DNA"/>
</dbReference>
<proteinExistence type="predicted"/>
<evidence type="ECO:0000313" key="2">
    <source>
        <dbReference type="Proteomes" id="UP001148662"/>
    </source>
</evidence>
<keyword evidence="2" id="KW-1185">Reference proteome</keyword>
<evidence type="ECO:0000313" key="1">
    <source>
        <dbReference type="EMBL" id="KAJ3520573.1"/>
    </source>
</evidence>